<dbReference type="AlphaFoldDB" id="A0A9R0TFZ0"/>
<feature type="disulfide bond" evidence="5">
    <location>
        <begin position="33"/>
        <end position="48"/>
    </location>
</feature>
<gene>
    <name evidence="8" type="ORF">TRITD_4Bv1G206140</name>
</gene>
<dbReference type="SMART" id="SM00270">
    <property type="entry name" value="ChtBD1"/>
    <property type="match status" value="3"/>
</dbReference>
<dbReference type="GO" id="GO:0030246">
    <property type="term" value="F:carbohydrate binding"/>
    <property type="evidence" value="ECO:0007669"/>
    <property type="project" value="UniProtKB-KW"/>
</dbReference>
<dbReference type="PANTHER" id="PTHR47849">
    <property type="entry name" value="CHITIN-BINDING LECTIN 1"/>
    <property type="match status" value="1"/>
</dbReference>
<comment type="caution">
    <text evidence="5">Lacks conserved residue(s) required for the propagation of feature annotation.</text>
</comment>
<evidence type="ECO:0000256" key="2">
    <source>
        <dbReference type="ARBA" id="ARBA00022734"/>
    </source>
</evidence>
<dbReference type="GO" id="GO:0008061">
    <property type="term" value="F:chitin binding"/>
    <property type="evidence" value="ECO:0007669"/>
    <property type="project" value="UniProtKB-UniRule"/>
</dbReference>
<dbReference type="InterPro" id="IPR018371">
    <property type="entry name" value="Chitin-binding_1_CS"/>
</dbReference>
<feature type="disulfide bond" evidence="5">
    <location>
        <begin position="82"/>
        <end position="94"/>
    </location>
</feature>
<name>A0A9R0TFZ0_TRITD</name>
<dbReference type="PROSITE" id="PS00026">
    <property type="entry name" value="CHIT_BIND_I_1"/>
    <property type="match status" value="1"/>
</dbReference>
<feature type="disulfide bond" evidence="5">
    <location>
        <begin position="132"/>
        <end position="146"/>
    </location>
</feature>
<dbReference type="Pfam" id="PF00187">
    <property type="entry name" value="Chitin_bind_1"/>
    <property type="match status" value="2"/>
</dbReference>
<reference evidence="8 9" key="1">
    <citation type="submission" date="2017-09" db="EMBL/GenBank/DDBJ databases">
        <authorList>
            <consortium name="International Durum Wheat Genome Sequencing Consortium (IDWGSC)"/>
            <person name="Milanesi L."/>
        </authorList>
    </citation>
    <scope>NUCLEOTIDE SEQUENCE [LARGE SCALE GENOMIC DNA]</scope>
    <source>
        <strain evidence="9">cv. Svevo</strain>
    </source>
</reference>
<accession>A0A9R0TFZ0</accession>
<feature type="domain" description="Chitin-binding type-1" evidence="7">
    <location>
        <begin position="73"/>
        <end position="112"/>
    </location>
</feature>
<dbReference type="EMBL" id="LT934118">
    <property type="protein sequence ID" value="VAI11702.1"/>
    <property type="molecule type" value="Genomic_DNA"/>
</dbReference>
<feature type="disulfide bond" evidence="5">
    <location>
        <begin position="127"/>
        <end position="139"/>
    </location>
</feature>
<dbReference type="Proteomes" id="UP000324705">
    <property type="component" value="Chromosome 4B"/>
</dbReference>
<dbReference type="InterPro" id="IPR036861">
    <property type="entry name" value="Endochitinase-like_sf"/>
</dbReference>
<feature type="disulfide bond" evidence="5">
    <location>
        <begin position="47"/>
        <end position="61"/>
    </location>
</feature>
<keyword evidence="2" id="KW-0430">Lectin</keyword>
<protein>
    <recommendedName>
        <fullName evidence="7">Chitin-binding type-1 domain-containing protein</fullName>
    </recommendedName>
</protein>
<dbReference type="PANTHER" id="PTHR47849:SF8">
    <property type="entry name" value="LECTIN"/>
    <property type="match status" value="1"/>
</dbReference>
<feature type="disulfide bond" evidence="5">
    <location>
        <begin position="87"/>
        <end position="101"/>
    </location>
</feature>
<keyword evidence="1 5" id="KW-0147">Chitin-binding</keyword>
<dbReference type="Gramene" id="TRITD4Bv1G206140.1">
    <property type="protein sequence ID" value="TRITD4Bv1G206140.1"/>
    <property type="gene ID" value="TRITD4Bv1G206140"/>
</dbReference>
<evidence type="ECO:0000256" key="4">
    <source>
        <dbReference type="ARBA" id="ARBA00023283"/>
    </source>
</evidence>
<feature type="signal peptide" evidence="6">
    <location>
        <begin position="1"/>
        <end position="24"/>
    </location>
</feature>
<dbReference type="PROSITE" id="PS51257">
    <property type="entry name" value="PROKAR_LIPOPROTEIN"/>
    <property type="match status" value="1"/>
</dbReference>
<evidence type="ECO:0000256" key="6">
    <source>
        <dbReference type="SAM" id="SignalP"/>
    </source>
</evidence>
<feature type="domain" description="Chitin-binding type-1" evidence="7">
    <location>
        <begin position="30"/>
        <end position="72"/>
    </location>
</feature>
<evidence type="ECO:0000313" key="8">
    <source>
        <dbReference type="EMBL" id="VAI11702.1"/>
    </source>
</evidence>
<feature type="disulfide bond" evidence="5">
    <location>
        <begin position="42"/>
        <end position="54"/>
    </location>
</feature>
<dbReference type="InterPro" id="IPR001002">
    <property type="entry name" value="Chitin-bd_1"/>
</dbReference>
<proteinExistence type="predicted"/>
<dbReference type="Gene3D" id="3.30.60.10">
    <property type="entry name" value="Endochitinase-like"/>
    <property type="match status" value="3"/>
</dbReference>
<keyword evidence="6" id="KW-0732">Signal</keyword>
<evidence type="ECO:0000256" key="3">
    <source>
        <dbReference type="ARBA" id="ARBA00023157"/>
    </source>
</evidence>
<organism evidence="8 9">
    <name type="scientific">Triticum turgidum subsp. durum</name>
    <name type="common">Durum wheat</name>
    <name type="synonym">Triticum durum</name>
    <dbReference type="NCBI Taxonomy" id="4567"/>
    <lineage>
        <taxon>Eukaryota</taxon>
        <taxon>Viridiplantae</taxon>
        <taxon>Streptophyta</taxon>
        <taxon>Embryophyta</taxon>
        <taxon>Tracheophyta</taxon>
        <taxon>Spermatophyta</taxon>
        <taxon>Magnoliopsida</taxon>
        <taxon>Liliopsida</taxon>
        <taxon>Poales</taxon>
        <taxon>Poaceae</taxon>
        <taxon>BOP clade</taxon>
        <taxon>Pooideae</taxon>
        <taxon>Triticodae</taxon>
        <taxon>Triticeae</taxon>
        <taxon>Triticinae</taxon>
        <taxon>Triticum</taxon>
    </lineage>
</organism>
<evidence type="ECO:0000256" key="5">
    <source>
        <dbReference type="PROSITE-ProRule" id="PRU00261"/>
    </source>
</evidence>
<keyword evidence="9" id="KW-1185">Reference proteome</keyword>
<dbReference type="SUPFAM" id="SSF57016">
    <property type="entry name" value="Plant lectins/antimicrobial peptides"/>
    <property type="match status" value="3"/>
</dbReference>
<evidence type="ECO:0000259" key="7">
    <source>
        <dbReference type="PROSITE" id="PS50941"/>
    </source>
</evidence>
<sequence>MAKKQLEVWILMLALGALACFDEAQLIDCPKECGRGADVMECPNNLCCNEDGRCGIGNKYCDTGCQNGACYNSLRCDSNGECPNNFCCSDSGLCGLGIEYCGGECKSGPCRTGDKPCVQAPDGSFSCPNKYCCSGEGFCGLGNAYCGVGCKGGPCISPSMFNPVTCLF</sequence>
<feature type="chain" id="PRO_5040268216" description="Chitin-binding type-1 domain-containing protein" evidence="6">
    <location>
        <begin position="25"/>
        <end position="168"/>
    </location>
</feature>
<keyword evidence="3 5" id="KW-1015">Disulfide bond</keyword>
<dbReference type="PROSITE" id="PS50941">
    <property type="entry name" value="CHIT_BIND_I_2"/>
    <property type="match status" value="3"/>
</dbReference>
<keyword evidence="4" id="KW-0873">Pyrrolidone carboxylic acid</keyword>
<evidence type="ECO:0000256" key="1">
    <source>
        <dbReference type="ARBA" id="ARBA00022669"/>
    </source>
</evidence>
<feature type="domain" description="Chitin-binding type-1" evidence="7">
    <location>
        <begin position="114"/>
        <end position="157"/>
    </location>
</feature>
<evidence type="ECO:0000313" key="9">
    <source>
        <dbReference type="Proteomes" id="UP000324705"/>
    </source>
</evidence>